<evidence type="ECO:0000313" key="2">
    <source>
        <dbReference type="EMBL" id="BAU03109.1"/>
    </source>
</evidence>
<dbReference type="Gene3D" id="3.30.460.10">
    <property type="entry name" value="Beta Polymerase, domain 2"/>
    <property type="match status" value="1"/>
</dbReference>
<name>A0A0S3TDH0_PHAAN</name>
<dbReference type="GO" id="GO:0017148">
    <property type="term" value="P:negative regulation of translation"/>
    <property type="evidence" value="ECO:0007669"/>
    <property type="project" value="TreeGrafter"/>
</dbReference>
<accession>A0A0S3TDH0</accession>
<dbReference type="PANTHER" id="PTHR21043">
    <property type="entry name" value="IOJAP SUPERFAMILY ORTHOLOG"/>
    <property type="match status" value="1"/>
</dbReference>
<dbReference type="EMBL" id="AP015080">
    <property type="protein sequence ID" value="BAU03109.1"/>
    <property type="molecule type" value="Genomic_DNA"/>
</dbReference>
<dbReference type="InterPro" id="IPR004394">
    <property type="entry name" value="Iojap/RsfS/C7orf30"/>
</dbReference>
<protein>
    <recommendedName>
        <fullName evidence="3">Protein Iojap-related, mitochondrial</fullName>
    </recommendedName>
</protein>
<dbReference type="Pfam" id="PF02410">
    <property type="entry name" value="RsfS"/>
    <property type="match status" value="1"/>
</dbReference>
<evidence type="ECO:0000256" key="1">
    <source>
        <dbReference type="ARBA" id="ARBA00010574"/>
    </source>
</evidence>
<dbReference type="GO" id="GO:0090071">
    <property type="term" value="P:negative regulation of ribosome biogenesis"/>
    <property type="evidence" value="ECO:0007669"/>
    <property type="project" value="TreeGrafter"/>
</dbReference>
<dbReference type="AlphaFoldDB" id="A0A0S3TDH0"/>
<gene>
    <name evidence="2" type="primary">Vigan.UMG012400</name>
    <name evidence="2" type="ORF">VIGAN_UM012400</name>
</gene>
<organism evidence="2">
    <name type="scientific">Vigna angularis var. angularis</name>
    <dbReference type="NCBI Taxonomy" id="157739"/>
    <lineage>
        <taxon>Eukaryota</taxon>
        <taxon>Viridiplantae</taxon>
        <taxon>Streptophyta</taxon>
        <taxon>Embryophyta</taxon>
        <taxon>Tracheophyta</taxon>
        <taxon>Spermatophyta</taxon>
        <taxon>Magnoliopsida</taxon>
        <taxon>eudicotyledons</taxon>
        <taxon>Gunneridae</taxon>
        <taxon>Pentapetalae</taxon>
        <taxon>rosids</taxon>
        <taxon>fabids</taxon>
        <taxon>Fabales</taxon>
        <taxon>Fabaceae</taxon>
        <taxon>Papilionoideae</taxon>
        <taxon>50 kb inversion clade</taxon>
        <taxon>NPAAA clade</taxon>
        <taxon>indigoferoid/millettioid clade</taxon>
        <taxon>Phaseoleae</taxon>
        <taxon>Vigna</taxon>
    </lineage>
</organism>
<dbReference type="PANTHER" id="PTHR21043:SF0">
    <property type="entry name" value="MITOCHONDRIAL ASSEMBLY OF RIBOSOMAL LARGE SUBUNIT PROTEIN 1"/>
    <property type="match status" value="1"/>
</dbReference>
<proteinExistence type="inferred from homology"/>
<dbReference type="GO" id="GO:0043023">
    <property type="term" value="F:ribosomal large subunit binding"/>
    <property type="evidence" value="ECO:0007669"/>
    <property type="project" value="TreeGrafter"/>
</dbReference>
<evidence type="ECO:0008006" key="3">
    <source>
        <dbReference type="Google" id="ProtNLM"/>
    </source>
</evidence>
<reference evidence="2" key="1">
    <citation type="journal article" date="2015" name="Sci. Rep.">
        <title>The power of single molecule real-time sequencing technology in the de novo assembly of a eukaryotic genome.</title>
        <authorList>
            <person name="Sakai H."/>
            <person name="Naito K."/>
            <person name="Ogiso-Tanaka E."/>
            <person name="Takahashi Y."/>
            <person name="Iseki K."/>
            <person name="Muto C."/>
            <person name="Satou K."/>
            <person name="Teruya K."/>
            <person name="Shiroma A."/>
            <person name="Shimoji M."/>
            <person name="Hirano T."/>
            <person name="Itoh T."/>
            <person name="Kaga A."/>
            <person name="Tomooka N."/>
        </authorList>
    </citation>
    <scope>NUCLEOTIDE SEQUENCE</scope>
</reference>
<dbReference type="SUPFAM" id="SSF81301">
    <property type="entry name" value="Nucleotidyltransferase"/>
    <property type="match status" value="1"/>
</dbReference>
<dbReference type="InterPro" id="IPR043519">
    <property type="entry name" value="NT_sf"/>
</dbReference>
<comment type="similarity">
    <text evidence="1">Belongs to the Iojap/RsfS family.</text>
</comment>
<sequence>MDIKADDVKVIPVPKHCDWADFMVLATGRSTWHVNNIAQALIYKAKQKQRRMMLPSVKGEEGGKWIVIDSGISCFCNHFCVHFVEFRKSIRGRLDNLLVFFG</sequence>